<dbReference type="EMBL" id="LWDD02002098">
    <property type="protein sequence ID" value="KAE8242919.1"/>
    <property type="molecule type" value="Genomic_DNA"/>
</dbReference>
<evidence type="ECO:0000256" key="1">
    <source>
        <dbReference type="SAM" id="MobiDB-lite"/>
    </source>
</evidence>
<evidence type="ECO:0000313" key="3">
    <source>
        <dbReference type="EMBL" id="CAD6946461.1"/>
    </source>
</evidence>
<feature type="compositionally biased region" description="Low complexity" evidence="1">
    <location>
        <begin position="138"/>
        <end position="171"/>
    </location>
</feature>
<keyword evidence="6" id="KW-1185">Reference proteome</keyword>
<feature type="transmembrane region" description="Helical" evidence="2">
    <location>
        <begin position="393"/>
        <end position="418"/>
    </location>
</feature>
<proteinExistence type="predicted"/>
<gene>
    <name evidence="4" type="ORF">A4X03_0g7925</name>
    <name evidence="3" type="ORF">JKIAZH3_G5458</name>
</gene>
<dbReference type="Proteomes" id="UP000836402">
    <property type="component" value="Unassembled WGS sequence"/>
</dbReference>
<keyword evidence="2" id="KW-0812">Transmembrane</keyword>
<feature type="transmembrane region" description="Helical" evidence="2">
    <location>
        <begin position="439"/>
        <end position="459"/>
    </location>
</feature>
<evidence type="ECO:0000313" key="4">
    <source>
        <dbReference type="EMBL" id="KAE8242919.1"/>
    </source>
</evidence>
<accession>A0A177UF31</accession>
<reference evidence="3" key="3">
    <citation type="submission" date="2020-10" db="EMBL/GenBank/DDBJ databases">
        <authorList>
            <person name="Sedaghatjoo S."/>
        </authorList>
    </citation>
    <scope>NUCLEOTIDE SEQUENCE</scope>
    <source>
        <strain evidence="3">AZH3</strain>
    </source>
</reference>
<organism evidence="4 5">
    <name type="scientific">Tilletia caries</name>
    <name type="common">wheat bunt fungus</name>
    <dbReference type="NCBI Taxonomy" id="13290"/>
    <lineage>
        <taxon>Eukaryota</taxon>
        <taxon>Fungi</taxon>
        <taxon>Dikarya</taxon>
        <taxon>Basidiomycota</taxon>
        <taxon>Ustilaginomycotina</taxon>
        <taxon>Exobasidiomycetes</taxon>
        <taxon>Tilletiales</taxon>
        <taxon>Tilletiaceae</taxon>
        <taxon>Tilletia</taxon>
    </lineage>
</organism>
<feature type="region of interest" description="Disordered" evidence="1">
    <location>
        <begin position="675"/>
        <end position="694"/>
    </location>
</feature>
<evidence type="ECO:0000313" key="6">
    <source>
        <dbReference type="Proteomes" id="UP000836402"/>
    </source>
</evidence>
<feature type="compositionally biased region" description="Polar residues" evidence="1">
    <location>
        <begin position="590"/>
        <end position="614"/>
    </location>
</feature>
<keyword evidence="2" id="KW-1133">Transmembrane helix</keyword>
<dbReference type="EMBL" id="CAJHJG010004967">
    <property type="protein sequence ID" value="CAD6946461.1"/>
    <property type="molecule type" value="Genomic_DNA"/>
</dbReference>
<feature type="compositionally biased region" description="Low complexity" evidence="1">
    <location>
        <begin position="192"/>
        <end position="204"/>
    </location>
</feature>
<reference evidence="4" key="1">
    <citation type="submission" date="2016-04" db="EMBL/GenBank/DDBJ databases">
        <authorList>
            <person name="Nguyen H.D."/>
            <person name="Kesanakurti P."/>
            <person name="Cullis J."/>
            <person name="Levesque C.A."/>
            <person name="Hambleton S."/>
        </authorList>
    </citation>
    <scope>NUCLEOTIDE SEQUENCE</scope>
    <source>
        <strain evidence="4">DAOMC 238032</strain>
    </source>
</reference>
<name>A0A177UF31_9BASI</name>
<comment type="caution">
    <text evidence="4">The sequence shown here is derived from an EMBL/GenBank/DDBJ whole genome shotgun (WGS) entry which is preliminary data.</text>
</comment>
<feature type="region of interest" description="Disordered" evidence="1">
    <location>
        <begin position="585"/>
        <end position="652"/>
    </location>
</feature>
<evidence type="ECO:0000313" key="5">
    <source>
        <dbReference type="Proteomes" id="UP000077671"/>
    </source>
</evidence>
<feature type="transmembrane region" description="Helical" evidence="2">
    <location>
        <begin position="515"/>
        <end position="535"/>
    </location>
</feature>
<sequence>MVPKLAPLQTSGLDRLDDSRTRPMSYSPLPDYKAQQHAPLDQHVRQPRHLQKSASHQRSWSMSISSSARPYLQAGLDELYDIFNLEGLPAVSPAARQSSAGPLLPTCSPSSAAGISPYPFRASPRVASLRLEAAESLASAPTPSSSFSSSPASLASTARAPSQPASGSATPASPPLRQYHSLSSATRKSNGHAPAAGPGSSLAAHMDDAHRTSARLQESVLGLSNGATNTDPSHAFGLARSRSQNDRSRIRVDSADDDTVASGSVLLDAFERDVAIARSPRSSATRRIRSAAVAVQQPEQQLQTPEQRAVATRELHLPSPCSERIVSASSEGGKQRVGLKEEDEEKLMVKSNKKGVLSAHQPWSRGRLALALTAVSIGLYGLCAWQISKDPDVANASLVVFVLAQPGCAALSLLTLLAPGQRRFGKTIYRPLGAFCARLMRVHVLVQTLVACVALQSLAATASAKRRRAAAAAAAAKSSSIVGMVHSSLFSEAGGREGAPMHAHDSNVGSPTAQAQFLALFIAQLALPVAAILFVQYKVARELGIFVASSSASQDGWWKEGAVESMASDDEAHDVVAEKSQVSVPVPNTEPWSSSTGRIQLQPSSPAPSENQLRVETPTAAVDMRDRSVSLSSRTLSPLRGPPMGGRRQGHRSHHSVCLPIDFMSDVGLVASPSAGATPASASFLSPHVSSPHV</sequence>
<feature type="transmembrane region" description="Helical" evidence="2">
    <location>
        <begin position="368"/>
        <end position="387"/>
    </location>
</feature>
<evidence type="ECO:0000256" key="2">
    <source>
        <dbReference type="SAM" id="Phobius"/>
    </source>
</evidence>
<feature type="compositionally biased region" description="Basic and acidic residues" evidence="1">
    <location>
        <begin position="243"/>
        <end position="254"/>
    </location>
</feature>
<dbReference type="AlphaFoldDB" id="A0A177UF31"/>
<feature type="region of interest" description="Disordered" evidence="1">
    <location>
        <begin position="1"/>
        <end position="61"/>
    </location>
</feature>
<dbReference type="Proteomes" id="UP000077671">
    <property type="component" value="Unassembled WGS sequence"/>
</dbReference>
<feature type="region of interest" description="Disordered" evidence="1">
    <location>
        <begin position="138"/>
        <end position="257"/>
    </location>
</feature>
<protein>
    <submittedName>
        <fullName evidence="4">Uncharacterized protein</fullName>
    </submittedName>
</protein>
<reference evidence="4" key="2">
    <citation type="journal article" date="2019" name="IMA Fungus">
        <title>Genome sequencing and comparison of five Tilletia species to identify candidate genes for the detection of regulated species infecting wheat.</title>
        <authorList>
            <person name="Nguyen H.D.T."/>
            <person name="Sultana T."/>
            <person name="Kesanakurti P."/>
            <person name="Hambleton S."/>
        </authorList>
    </citation>
    <scope>NUCLEOTIDE SEQUENCE</scope>
    <source>
        <strain evidence="4">DAOMC 238032</strain>
    </source>
</reference>
<keyword evidence="2" id="KW-0472">Membrane</keyword>